<evidence type="ECO:0000256" key="1">
    <source>
        <dbReference type="ARBA" id="ARBA00004123"/>
    </source>
</evidence>
<feature type="domain" description="TFIIS N-terminal" evidence="17">
    <location>
        <begin position="5"/>
        <end position="83"/>
    </location>
</feature>
<comment type="subcellular location">
    <subcellularLocation>
        <location evidence="1 13 14">Nucleus</location>
    </subcellularLocation>
</comment>
<dbReference type="InterPro" id="IPR001222">
    <property type="entry name" value="Znf_TFIIS"/>
</dbReference>
<feature type="domain" description="TFIIS-type" evidence="16">
    <location>
        <begin position="276"/>
        <end position="316"/>
    </location>
</feature>
<evidence type="ECO:0000259" key="16">
    <source>
        <dbReference type="PROSITE" id="PS51133"/>
    </source>
</evidence>
<keyword evidence="9 14" id="KW-0804">Transcription</keyword>
<dbReference type="InterPro" id="IPR006289">
    <property type="entry name" value="TFSII"/>
</dbReference>
<evidence type="ECO:0000256" key="14">
    <source>
        <dbReference type="RuleBase" id="RU368078"/>
    </source>
</evidence>
<evidence type="ECO:0000256" key="2">
    <source>
        <dbReference type="ARBA" id="ARBA00009647"/>
    </source>
</evidence>
<reference evidence="20" key="1">
    <citation type="submission" date="2011-08" db="EMBL/GenBank/DDBJ databases">
        <authorList>
            <person name="Rombauts S."/>
        </authorList>
    </citation>
    <scope>NUCLEOTIDE SEQUENCE</scope>
    <source>
        <strain evidence="20">London</strain>
    </source>
</reference>
<protein>
    <recommendedName>
        <fullName evidence="14">Transcription elongation factor</fullName>
    </recommendedName>
</protein>
<proteinExistence type="inferred from homology"/>
<dbReference type="SMART" id="SM00509">
    <property type="entry name" value="TFS2N"/>
    <property type="match status" value="1"/>
</dbReference>
<evidence type="ECO:0000313" key="19">
    <source>
        <dbReference type="EnsemblMetazoa" id="tetur01g12260.1"/>
    </source>
</evidence>
<dbReference type="SUPFAM" id="SSF57783">
    <property type="entry name" value="Zinc beta-ribbon"/>
    <property type="match status" value="1"/>
</dbReference>
<dbReference type="CDD" id="cd13749">
    <property type="entry name" value="Zn-ribbon_TFIIS"/>
    <property type="match status" value="1"/>
</dbReference>
<organism evidence="19 20">
    <name type="scientific">Tetranychus urticae</name>
    <name type="common">Two-spotted spider mite</name>
    <dbReference type="NCBI Taxonomy" id="32264"/>
    <lineage>
        <taxon>Eukaryota</taxon>
        <taxon>Metazoa</taxon>
        <taxon>Ecdysozoa</taxon>
        <taxon>Arthropoda</taxon>
        <taxon>Chelicerata</taxon>
        <taxon>Arachnida</taxon>
        <taxon>Acari</taxon>
        <taxon>Acariformes</taxon>
        <taxon>Trombidiformes</taxon>
        <taxon>Prostigmata</taxon>
        <taxon>Eleutherengona</taxon>
        <taxon>Raphignathae</taxon>
        <taxon>Tetranychoidea</taxon>
        <taxon>Tetranychidae</taxon>
        <taxon>Tetranychus</taxon>
    </lineage>
</organism>
<feature type="compositionally biased region" description="Polar residues" evidence="15">
    <location>
        <begin position="144"/>
        <end position="154"/>
    </location>
</feature>
<dbReference type="FunFam" id="2.20.25.10:FF:000001">
    <property type="entry name" value="Probable Transcription elongation factor S-II"/>
    <property type="match status" value="1"/>
</dbReference>
<dbReference type="Gene3D" id="1.20.930.10">
    <property type="entry name" value="Conserved domain common to transcription factors TFIIS, elongin A, CRSP70"/>
    <property type="match status" value="1"/>
</dbReference>
<evidence type="ECO:0000256" key="9">
    <source>
        <dbReference type="ARBA" id="ARBA00023163"/>
    </source>
</evidence>
<dbReference type="FunFam" id="1.20.930.10:FF:000002">
    <property type="entry name" value="Transcription elongation factor A (SII), 1"/>
    <property type="match status" value="1"/>
</dbReference>
<dbReference type="eggNOG" id="KOG1105">
    <property type="taxonomic scope" value="Eukaryota"/>
</dbReference>
<evidence type="ECO:0000256" key="15">
    <source>
        <dbReference type="SAM" id="MobiDB-lite"/>
    </source>
</evidence>
<dbReference type="PROSITE" id="PS51133">
    <property type="entry name" value="ZF_TFIIS_2"/>
    <property type="match status" value="1"/>
</dbReference>
<dbReference type="EnsemblMetazoa" id="tetur01g12260.1">
    <property type="protein sequence ID" value="tetur01g12260.1"/>
    <property type="gene ID" value="tetur01g12260"/>
</dbReference>
<dbReference type="InterPro" id="IPR003618">
    <property type="entry name" value="TFIIS_cen_dom"/>
</dbReference>
<evidence type="ECO:0000313" key="20">
    <source>
        <dbReference type="Proteomes" id="UP000015104"/>
    </source>
</evidence>
<evidence type="ECO:0000259" key="18">
    <source>
        <dbReference type="PROSITE" id="PS51321"/>
    </source>
</evidence>
<reference evidence="19" key="2">
    <citation type="submission" date="2015-06" db="UniProtKB">
        <authorList>
            <consortium name="EnsemblMetazoa"/>
        </authorList>
    </citation>
    <scope>IDENTIFICATION</scope>
</reference>
<dbReference type="Pfam" id="PF01096">
    <property type="entry name" value="Zn_ribbon_TFIIS"/>
    <property type="match status" value="1"/>
</dbReference>
<dbReference type="InterPro" id="IPR035441">
    <property type="entry name" value="TFIIS/LEDGF_dom_sf"/>
</dbReference>
<dbReference type="InterPro" id="IPR035100">
    <property type="entry name" value="TF_IIS-typ"/>
</dbReference>
<evidence type="ECO:0000256" key="3">
    <source>
        <dbReference type="ARBA" id="ARBA00022553"/>
    </source>
</evidence>
<evidence type="ECO:0000256" key="5">
    <source>
        <dbReference type="ARBA" id="ARBA00022771"/>
    </source>
</evidence>
<dbReference type="HOGENOM" id="CLU_037637_2_0_1"/>
<dbReference type="GO" id="GO:0008270">
    <property type="term" value="F:zinc ion binding"/>
    <property type="evidence" value="ECO:0007669"/>
    <property type="project" value="UniProtKB-UniRule"/>
</dbReference>
<feature type="region of interest" description="Disordered" evidence="15">
    <location>
        <begin position="85"/>
        <end position="154"/>
    </location>
</feature>
<dbReference type="InterPro" id="IPR036575">
    <property type="entry name" value="TFIIS_cen_dom_sf"/>
</dbReference>
<dbReference type="Gene3D" id="2.20.25.10">
    <property type="match status" value="1"/>
</dbReference>
<dbReference type="PANTHER" id="PTHR11477">
    <property type="entry name" value="TRANSCRIPTION FACTOR S-II ZINC FINGER DOMAIN-CONTAINING PROTEIN"/>
    <property type="match status" value="1"/>
</dbReference>
<dbReference type="Pfam" id="PF08711">
    <property type="entry name" value="Med26"/>
    <property type="match status" value="1"/>
</dbReference>
<dbReference type="SMART" id="SM00440">
    <property type="entry name" value="ZnF_C2C2"/>
    <property type="match status" value="1"/>
</dbReference>
<dbReference type="Pfam" id="PF07500">
    <property type="entry name" value="TFIIS_M"/>
    <property type="match status" value="1"/>
</dbReference>
<dbReference type="STRING" id="32264.T1JSZ3"/>
<feature type="compositionally biased region" description="Low complexity" evidence="15">
    <location>
        <begin position="116"/>
        <end position="136"/>
    </location>
</feature>
<evidence type="ECO:0000256" key="12">
    <source>
        <dbReference type="PROSITE-ProRule" id="PRU00472"/>
    </source>
</evidence>
<dbReference type="OMA" id="RFVVMTH"/>
<accession>T1JSZ3</accession>
<dbReference type="SMART" id="SM00510">
    <property type="entry name" value="TFS2M"/>
    <property type="match status" value="1"/>
</dbReference>
<evidence type="ECO:0000256" key="7">
    <source>
        <dbReference type="ARBA" id="ARBA00023015"/>
    </source>
</evidence>
<dbReference type="KEGG" id="tut:107361315"/>
<dbReference type="CDD" id="cd00183">
    <property type="entry name" value="TFIIS_I"/>
    <property type="match status" value="1"/>
</dbReference>
<dbReference type="Gene3D" id="1.10.472.30">
    <property type="entry name" value="Transcription elongation factor S-II, central domain"/>
    <property type="match status" value="1"/>
</dbReference>
<dbReference type="OrthoDB" id="44867at2759"/>
<name>T1JSZ3_TETUR</name>
<comment type="function">
    <text evidence="11">Necessary for efficient RNA polymerase II transcription elongation past template-encoded arresting sites. The arresting sites in DNA have the property of trapping a certain fraction of elongating RNA polymerases that pass through, resulting in locked ternary complexes. Cleavage of the nascent transcript by S-II allows the resumption of elongation from the new 3'-terminus.</text>
</comment>
<keyword evidence="3" id="KW-0597">Phosphoprotein</keyword>
<dbReference type="PROSITE" id="PS51319">
    <property type="entry name" value="TFIIS_N"/>
    <property type="match status" value="1"/>
</dbReference>
<dbReference type="GO" id="GO:0006368">
    <property type="term" value="P:transcription elongation by RNA polymerase II"/>
    <property type="evidence" value="ECO:0007669"/>
    <property type="project" value="InterPro"/>
</dbReference>
<dbReference type="PROSITE" id="PS00466">
    <property type="entry name" value="ZF_TFIIS_1"/>
    <property type="match status" value="1"/>
</dbReference>
<keyword evidence="6 14" id="KW-0862">Zinc</keyword>
<keyword evidence="5 12" id="KW-0863">Zinc-finger</keyword>
<evidence type="ECO:0000256" key="4">
    <source>
        <dbReference type="ARBA" id="ARBA00022723"/>
    </source>
</evidence>
<keyword evidence="4 14" id="KW-0479">Metal-binding</keyword>
<evidence type="ECO:0000256" key="6">
    <source>
        <dbReference type="ARBA" id="ARBA00022833"/>
    </source>
</evidence>
<dbReference type="SUPFAM" id="SSF46942">
    <property type="entry name" value="Elongation factor TFIIS domain 2"/>
    <property type="match status" value="1"/>
</dbReference>
<evidence type="ECO:0000256" key="11">
    <source>
        <dbReference type="ARBA" id="ARBA00025408"/>
    </source>
</evidence>
<evidence type="ECO:0000259" key="17">
    <source>
        <dbReference type="PROSITE" id="PS51319"/>
    </source>
</evidence>
<comment type="similarity">
    <text evidence="2 14">Belongs to the TFS-II family.</text>
</comment>
<keyword evidence="10 13" id="KW-0539">Nucleus</keyword>
<dbReference type="NCBIfam" id="TIGR01385">
    <property type="entry name" value="TFSII"/>
    <property type="match status" value="1"/>
</dbReference>
<feature type="domain" description="TFIIS central" evidence="18">
    <location>
        <begin position="155"/>
        <end position="273"/>
    </location>
</feature>
<dbReference type="GO" id="GO:0005634">
    <property type="term" value="C:nucleus"/>
    <property type="evidence" value="ECO:0007669"/>
    <property type="project" value="UniProtKB-SubCell"/>
</dbReference>
<evidence type="ECO:0000256" key="10">
    <source>
        <dbReference type="ARBA" id="ARBA00023242"/>
    </source>
</evidence>
<dbReference type="PANTHER" id="PTHR11477:SF0">
    <property type="entry name" value="IP08861P-RELATED"/>
    <property type="match status" value="1"/>
</dbReference>
<gene>
    <name evidence="19" type="primary">107361315</name>
</gene>
<dbReference type="InterPro" id="IPR003617">
    <property type="entry name" value="TFIIS/CRSP70_N_sub"/>
</dbReference>
<dbReference type="AlphaFoldDB" id="T1JSZ3"/>
<feature type="compositionally biased region" description="Low complexity" evidence="15">
    <location>
        <begin position="89"/>
        <end position="106"/>
    </location>
</feature>
<dbReference type="PROSITE" id="PS51321">
    <property type="entry name" value="TFIIS_CENTRAL"/>
    <property type="match status" value="1"/>
</dbReference>
<keyword evidence="7 14" id="KW-0805">Transcription regulation</keyword>
<dbReference type="EMBL" id="CAEY01000468">
    <property type="status" value="NOT_ANNOTATED_CDS"/>
    <property type="molecule type" value="Genomic_DNA"/>
</dbReference>
<evidence type="ECO:0000256" key="13">
    <source>
        <dbReference type="PROSITE-ProRule" id="PRU00649"/>
    </source>
</evidence>
<dbReference type="InterPro" id="IPR017923">
    <property type="entry name" value="TFIIS_N"/>
</dbReference>
<sequence length="318" mass="35168">MGHEEEVMRIGKKLDKMGAKKEGFGQALDLLKALKDIPITLEILQRTRIGMAVNNLRKNCSNEEVISLAKSLIRSWKKLLEVSKEGKSDANNSDNSNPAGSSAGKTTGSGNGGSGVSNAGNNKNGANKNTAARNNAPAGDNKPKQSFPSNTSNEIRLKGRQLLAEALKQGMETDTNETFFDPEDLAAQIEDCIYKEFKDINMKYKNRIRSRVSNLKDPKNPDLKFNVLRGHISAAKIAVMTAEEMASNEMKELRQKLTKEAIDEHQMAVTGGTKTDLIKCPKCKRSNTTYNQVQTRSADEPMTTFCYCNECGHRWKFC</sequence>
<dbReference type="PIRSF" id="PIRSF006704">
    <property type="entry name" value="TF_IIS"/>
    <property type="match status" value="1"/>
</dbReference>
<dbReference type="GO" id="GO:0003677">
    <property type="term" value="F:DNA binding"/>
    <property type="evidence" value="ECO:0007669"/>
    <property type="project" value="UniProtKB-KW"/>
</dbReference>
<dbReference type="Proteomes" id="UP000015104">
    <property type="component" value="Unassembled WGS sequence"/>
</dbReference>
<evidence type="ECO:0000256" key="8">
    <source>
        <dbReference type="ARBA" id="ARBA00023125"/>
    </source>
</evidence>
<dbReference type="SUPFAM" id="SSF47676">
    <property type="entry name" value="Conserved domain common to transcription factors TFIIS, elongin A, CRSP70"/>
    <property type="match status" value="1"/>
</dbReference>
<keyword evidence="8 14" id="KW-0238">DNA-binding</keyword>
<keyword evidence="20" id="KW-1185">Reference proteome</keyword>